<dbReference type="KEGG" id="dwd:DSCW_62980"/>
<protein>
    <recommendedName>
        <fullName evidence="9">Periplasmic chaperone PpiD</fullName>
    </recommendedName>
    <alternativeName>
        <fullName evidence="10">Periplasmic folding chaperone</fullName>
    </alternativeName>
</protein>
<dbReference type="InterPro" id="IPR023058">
    <property type="entry name" value="PPIase_PpiC_CS"/>
</dbReference>
<organism evidence="14 15">
    <name type="scientific">Desulfosarcina widdelii</name>
    <dbReference type="NCBI Taxonomy" id="947919"/>
    <lineage>
        <taxon>Bacteria</taxon>
        <taxon>Pseudomonadati</taxon>
        <taxon>Thermodesulfobacteriota</taxon>
        <taxon>Desulfobacteria</taxon>
        <taxon>Desulfobacterales</taxon>
        <taxon>Desulfosarcinaceae</taxon>
        <taxon>Desulfosarcina</taxon>
    </lineage>
</organism>
<dbReference type="InterPro" id="IPR027304">
    <property type="entry name" value="Trigger_fact/SurA_dom_sf"/>
</dbReference>
<dbReference type="InterPro" id="IPR046357">
    <property type="entry name" value="PPIase_dom_sf"/>
</dbReference>
<keyword evidence="11 14" id="KW-0413">Isomerase</keyword>
<keyword evidence="6 12" id="KW-0472">Membrane</keyword>
<feature type="domain" description="PpiC" evidence="13">
    <location>
        <begin position="263"/>
        <end position="364"/>
    </location>
</feature>
<feature type="transmembrane region" description="Helical" evidence="12">
    <location>
        <begin position="12"/>
        <end position="31"/>
    </location>
</feature>
<dbReference type="SUPFAM" id="SSF54534">
    <property type="entry name" value="FKBP-like"/>
    <property type="match status" value="1"/>
</dbReference>
<comment type="subcellular location">
    <subcellularLocation>
        <location evidence="1">Cell inner membrane</location>
        <topology evidence="1">Single-pass type II membrane protein</topology>
        <orientation evidence="1">Periplasmic side</orientation>
    </subcellularLocation>
</comment>
<evidence type="ECO:0000313" key="15">
    <source>
        <dbReference type="Proteomes" id="UP000427769"/>
    </source>
</evidence>
<evidence type="ECO:0000256" key="9">
    <source>
        <dbReference type="ARBA" id="ARBA00040743"/>
    </source>
</evidence>
<dbReference type="PANTHER" id="PTHR47529:SF1">
    <property type="entry name" value="PERIPLASMIC CHAPERONE PPID"/>
    <property type="match status" value="1"/>
</dbReference>
<dbReference type="GO" id="GO:0003755">
    <property type="term" value="F:peptidyl-prolyl cis-trans isomerase activity"/>
    <property type="evidence" value="ECO:0007669"/>
    <property type="project" value="UniProtKB-KW"/>
</dbReference>
<keyword evidence="11" id="KW-0697">Rotamase</keyword>
<dbReference type="InterPro" id="IPR000297">
    <property type="entry name" value="PPIase_PpiC"/>
</dbReference>
<dbReference type="Pfam" id="PF13624">
    <property type="entry name" value="SurA_N_3"/>
    <property type="match status" value="1"/>
</dbReference>
<evidence type="ECO:0000256" key="10">
    <source>
        <dbReference type="ARBA" id="ARBA00042775"/>
    </source>
</evidence>
<dbReference type="OrthoDB" id="9812372at2"/>
<dbReference type="GO" id="GO:0005886">
    <property type="term" value="C:plasma membrane"/>
    <property type="evidence" value="ECO:0007669"/>
    <property type="project" value="UniProtKB-SubCell"/>
</dbReference>
<sequence>MLNVMRKHAGSWMIKVILFAIVIVFVFWGVGSFRSRQASKVATVNDEIIAVSEFRRAYNNLIDQYRQRFGENLNDGMLEMLKVKDQALNQLIDRAIVLQEARKLDLRVTDDEMAESIMSAPVFQTNGTFDNRRYRRLLAQIHLTPEEFEEDQKNTLLAQKLTRVVAGAAKVSDGEARLWYDWQNASVSIDTVLFEPDRYKDIDPSAQEIAAYYDEQKENYKTDPMVKARYVMFDPEAFKGEVAVAEDEIVDYYDSNTDEFKTEKTVEARHILIKLDPGADEEADNAARAKAEDIAKMAKEGKDFAELAKTYSEGPTREKGGYLGKFQKSQMVKPFADKAFSMAPGEISDPVKTQFGWHVIKVESVEDATTKTLEESKDRIVATLKQRKARNLAYDRAEQFYETCYEKESLVDNAKTFNLPVMEAGSFTRNGPEALGNAKGPFAKAAFALEKDEISDIQDIGGRYYVIQTTEIIKAAVPELDAVKTRVRKDLIRKMQTDKAREEAEAMSADLAAGKTFEESAGAHGVAIKHTGLFKRNTPIPDIGSDPQVTQAAFQLASSGDTSKNPVKGAAGYYLLRLVEKKSPAADGFESEKESIKAMLLQQKQRTVMQDWIDARKADSEIKIEKSYLE</sequence>
<dbReference type="Pfam" id="PF00639">
    <property type="entry name" value="Rotamase"/>
    <property type="match status" value="1"/>
</dbReference>
<keyword evidence="5 12" id="KW-1133">Transmembrane helix</keyword>
<dbReference type="Gene3D" id="3.10.50.40">
    <property type="match status" value="3"/>
</dbReference>
<gene>
    <name evidence="14" type="ORF">DSCW_62980</name>
</gene>
<keyword evidence="7" id="KW-0143">Chaperone</keyword>
<keyword evidence="3" id="KW-0997">Cell inner membrane</keyword>
<comment type="similarity">
    <text evidence="8">Belongs to the PpiD chaperone family.</text>
</comment>
<evidence type="ECO:0000256" key="11">
    <source>
        <dbReference type="PROSITE-ProRule" id="PRU00278"/>
    </source>
</evidence>
<keyword evidence="2" id="KW-1003">Cell membrane</keyword>
<evidence type="ECO:0000313" key="14">
    <source>
        <dbReference type="EMBL" id="BBO78881.1"/>
    </source>
</evidence>
<reference evidence="14 15" key="1">
    <citation type="submission" date="2019-11" db="EMBL/GenBank/DDBJ databases">
        <title>Comparative genomics of hydrocarbon-degrading Desulfosarcina strains.</title>
        <authorList>
            <person name="Watanabe M."/>
            <person name="Kojima H."/>
            <person name="Fukui M."/>
        </authorList>
    </citation>
    <scope>NUCLEOTIDE SEQUENCE [LARGE SCALE GENOMIC DNA]</scope>
    <source>
        <strain evidence="14 15">PP31</strain>
    </source>
</reference>
<keyword evidence="15" id="KW-1185">Reference proteome</keyword>
<dbReference type="InterPro" id="IPR052029">
    <property type="entry name" value="PpiD_chaperone"/>
</dbReference>
<dbReference type="Pfam" id="PF13145">
    <property type="entry name" value="Rotamase_2"/>
    <property type="match status" value="2"/>
</dbReference>
<dbReference type="PROSITE" id="PS50198">
    <property type="entry name" value="PPIC_PPIASE_2"/>
    <property type="match status" value="1"/>
</dbReference>
<evidence type="ECO:0000256" key="12">
    <source>
        <dbReference type="SAM" id="Phobius"/>
    </source>
</evidence>
<keyword evidence="4 12" id="KW-0812">Transmembrane</keyword>
<evidence type="ECO:0000256" key="1">
    <source>
        <dbReference type="ARBA" id="ARBA00004382"/>
    </source>
</evidence>
<evidence type="ECO:0000256" key="3">
    <source>
        <dbReference type="ARBA" id="ARBA00022519"/>
    </source>
</evidence>
<proteinExistence type="inferred from homology"/>
<accession>A0A5K7ZGH7</accession>
<dbReference type="EMBL" id="AP021875">
    <property type="protein sequence ID" value="BBO78881.1"/>
    <property type="molecule type" value="Genomic_DNA"/>
</dbReference>
<dbReference type="SUPFAM" id="SSF109998">
    <property type="entry name" value="Triger factor/SurA peptide-binding domain-like"/>
    <property type="match status" value="1"/>
</dbReference>
<name>A0A5K7ZGH7_9BACT</name>
<dbReference type="PANTHER" id="PTHR47529">
    <property type="entry name" value="PEPTIDYL-PROLYL CIS-TRANS ISOMERASE D"/>
    <property type="match status" value="1"/>
</dbReference>
<evidence type="ECO:0000256" key="4">
    <source>
        <dbReference type="ARBA" id="ARBA00022692"/>
    </source>
</evidence>
<evidence type="ECO:0000256" key="7">
    <source>
        <dbReference type="ARBA" id="ARBA00023186"/>
    </source>
</evidence>
<evidence type="ECO:0000259" key="13">
    <source>
        <dbReference type="PROSITE" id="PS50198"/>
    </source>
</evidence>
<evidence type="ECO:0000256" key="5">
    <source>
        <dbReference type="ARBA" id="ARBA00022989"/>
    </source>
</evidence>
<evidence type="ECO:0000256" key="6">
    <source>
        <dbReference type="ARBA" id="ARBA00023136"/>
    </source>
</evidence>
<evidence type="ECO:0000256" key="8">
    <source>
        <dbReference type="ARBA" id="ARBA00038408"/>
    </source>
</evidence>
<dbReference type="RefSeq" id="WP_155307464.1">
    <property type="nucleotide sequence ID" value="NZ_AP021875.1"/>
</dbReference>
<dbReference type="PROSITE" id="PS01096">
    <property type="entry name" value="PPIC_PPIASE_1"/>
    <property type="match status" value="1"/>
</dbReference>
<evidence type="ECO:0000256" key="2">
    <source>
        <dbReference type="ARBA" id="ARBA00022475"/>
    </source>
</evidence>
<dbReference type="Gene3D" id="1.10.4030.10">
    <property type="entry name" value="Porin chaperone SurA, peptide-binding domain"/>
    <property type="match status" value="1"/>
</dbReference>
<dbReference type="Proteomes" id="UP000427769">
    <property type="component" value="Chromosome"/>
</dbReference>
<dbReference type="AlphaFoldDB" id="A0A5K7ZGH7"/>